<feature type="region of interest" description="Disordered" evidence="1">
    <location>
        <begin position="52"/>
        <end position="77"/>
    </location>
</feature>
<dbReference type="PANTHER" id="PTHR14611:SF2">
    <property type="entry name" value="TECTONIC"/>
    <property type="match status" value="1"/>
</dbReference>
<dbReference type="EMBL" id="JABSTR010000010">
    <property type="protein sequence ID" value="KAH9380338.1"/>
    <property type="molecule type" value="Genomic_DNA"/>
</dbReference>
<feature type="domain" description="Tectonic-1-3 N-terminal" evidence="3">
    <location>
        <begin position="77"/>
        <end position="161"/>
    </location>
</feature>
<dbReference type="PANTHER" id="PTHR14611">
    <property type="entry name" value="TECTONIC FAMILY MEMBER"/>
    <property type="match status" value="1"/>
</dbReference>
<gene>
    <name evidence="4" type="ORF">HPB48_016102</name>
</gene>
<dbReference type="GO" id="GO:0035869">
    <property type="term" value="C:ciliary transition zone"/>
    <property type="evidence" value="ECO:0007669"/>
    <property type="project" value="TreeGrafter"/>
</dbReference>
<dbReference type="GO" id="GO:0060271">
    <property type="term" value="P:cilium assembly"/>
    <property type="evidence" value="ECO:0007669"/>
    <property type="project" value="TreeGrafter"/>
</dbReference>
<keyword evidence="2" id="KW-0732">Signal</keyword>
<proteinExistence type="predicted"/>
<dbReference type="Pfam" id="PF25752">
    <property type="entry name" value="DUF1619_N"/>
    <property type="match status" value="1"/>
</dbReference>
<organism evidence="4 5">
    <name type="scientific">Haemaphysalis longicornis</name>
    <name type="common">Bush tick</name>
    <dbReference type="NCBI Taxonomy" id="44386"/>
    <lineage>
        <taxon>Eukaryota</taxon>
        <taxon>Metazoa</taxon>
        <taxon>Ecdysozoa</taxon>
        <taxon>Arthropoda</taxon>
        <taxon>Chelicerata</taxon>
        <taxon>Arachnida</taxon>
        <taxon>Acari</taxon>
        <taxon>Parasitiformes</taxon>
        <taxon>Ixodida</taxon>
        <taxon>Ixodoidea</taxon>
        <taxon>Ixodidae</taxon>
        <taxon>Haemaphysalinae</taxon>
        <taxon>Haemaphysalis</taxon>
    </lineage>
</organism>
<accession>A0A9J6GXY7</accession>
<evidence type="ECO:0000256" key="2">
    <source>
        <dbReference type="SAM" id="SignalP"/>
    </source>
</evidence>
<comment type="caution">
    <text evidence="4">The sequence shown here is derived from an EMBL/GenBank/DDBJ whole genome shotgun (WGS) entry which is preliminary data.</text>
</comment>
<dbReference type="OrthoDB" id="6484881at2759"/>
<feature type="chain" id="PRO_5039915323" description="Tectonic-1-3 N-terminal domain-containing protein" evidence="2">
    <location>
        <begin position="23"/>
        <end position="227"/>
    </location>
</feature>
<dbReference type="InterPro" id="IPR057724">
    <property type="entry name" value="TCTN1-3_N"/>
</dbReference>
<dbReference type="Proteomes" id="UP000821853">
    <property type="component" value="Chromosome 8"/>
</dbReference>
<sequence length="227" mass="24661">MNGTVSFFILMCASNLLFPASANDTSTQVPTEAPNSTEMLETTTLGTLETTSQTALTSTVTQVTETPTSPPPTAPAPTLLVSPSDRCACDLTANSCDVNCCCDGDCTVEDAEAFHSCVDKVPENPDLRYCTKRDLVFSNRTLFEKRPVGDLLCIVVDNVKKKDVYGDPPTITTLAEAHSFVKDNPHAWRPMGSRWRELQVGFKAGSALLRVDDSGRVEEWSEFSKLG</sequence>
<evidence type="ECO:0000259" key="3">
    <source>
        <dbReference type="Pfam" id="PF25752"/>
    </source>
</evidence>
<reference evidence="4 5" key="1">
    <citation type="journal article" date="2020" name="Cell">
        <title>Large-Scale Comparative Analyses of Tick Genomes Elucidate Their Genetic Diversity and Vector Capacities.</title>
        <authorList>
            <consortium name="Tick Genome and Microbiome Consortium (TIGMIC)"/>
            <person name="Jia N."/>
            <person name="Wang J."/>
            <person name="Shi W."/>
            <person name="Du L."/>
            <person name="Sun Y."/>
            <person name="Zhan W."/>
            <person name="Jiang J.F."/>
            <person name="Wang Q."/>
            <person name="Zhang B."/>
            <person name="Ji P."/>
            <person name="Bell-Sakyi L."/>
            <person name="Cui X.M."/>
            <person name="Yuan T.T."/>
            <person name="Jiang B.G."/>
            <person name="Yang W.F."/>
            <person name="Lam T.T."/>
            <person name="Chang Q.C."/>
            <person name="Ding S.J."/>
            <person name="Wang X.J."/>
            <person name="Zhu J.G."/>
            <person name="Ruan X.D."/>
            <person name="Zhao L."/>
            <person name="Wei J.T."/>
            <person name="Ye R.Z."/>
            <person name="Que T.C."/>
            <person name="Du C.H."/>
            <person name="Zhou Y.H."/>
            <person name="Cheng J.X."/>
            <person name="Dai P.F."/>
            <person name="Guo W.B."/>
            <person name="Han X.H."/>
            <person name="Huang E.J."/>
            <person name="Li L.F."/>
            <person name="Wei W."/>
            <person name="Gao Y.C."/>
            <person name="Liu J.Z."/>
            <person name="Shao H.Z."/>
            <person name="Wang X."/>
            <person name="Wang C.C."/>
            <person name="Yang T.C."/>
            <person name="Huo Q.B."/>
            <person name="Li W."/>
            <person name="Chen H.Y."/>
            <person name="Chen S.E."/>
            <person name="Zhou L.G."/>
            <person name="Ni X.B."/>
            <person name="Tian J.H."/>
            <person name="Sheng Y."/>
            <person name="Liu T."/>
            <person name="Pan Y.S."/>
            <person name="Xia L.Y."/>
            <person name="Li J."/>
            <person name="Zhao F."/>
            <person name="Cao W.C."/>
        </authorList>
    </citation>
    <scope>NUCLEOTIDE SEQUENCE [LARGE SCALE GENOMIC DNA]</scope>
    <source>
        <strain evidence="4">HaeL-2018</strain>
    </source>
</reference>
<protein>
    <recommendedName>
        <fullName evidence="3">Tectonic-1-3 N-terminal domain-containing protein</fullName>
    </recommendedName>
</protein>
<dbReference type="VEuPathDB" id="VectorBase:HLOH_047995"/>
<feature type="compositionally biased region" description="Low complexity" evidence="1">
    <location>
        <begin position="52"/>
        <end position="67"/>
    </location>
</feature>
<dbReference type="InterPro" id="IPR040354">
    <property type="entry name" value="TCTN1-3"/>
</dbReference>
<keyword evidence="5" id="KW-1185">Reference proteome</keyword>
<feature type="signal peptide" evidence="2">
    <location>
        <begin position="1"/>
        <end position="22"/>
    </location>
</feature>
<evidence type="ECO:0000256" key="1">
    <source>
        <dbReference type="SAM" id="MobiDB-lite"/>
    </source>
</evidence>
<dbReference type="AlphaFoldDB" id="A0A9J6GXY7"/>
<name>A0A9J6GXY7_HAELO</name>
<evidence type="ECO:0000313" key="4">
    <source>
        <dbReference type="EMBL" id="KAH9380338.1"/>
    </source>
</evidence>
<evidence type="ECO:0000313" key="5">
    <source>
        <dbReference type="Proteomes" id="UP000821853"/>
    </source>
</evidence>